<evidence type="ECO:0000313" key="2">
    <source>
        <dbReference type="Proteomes" id="UP000178572"/>
    </source>
</evidence>
<gene>
    <name evidence="1" type="ORF">A3C21_00890</name>
</gene>
<dbReference type="EMBL" id="MFLN01000002">
    <property type="protein sequence ID" value="OGG67639.1"/>
    <property type="molecule type" value="Genomic_DNA"/>
</dbReference>
<comment type="caution">
    <text evidence="1">The sequence shown here is derived from an EMBL/GenBank/DDBJ whole genome shotgun (WGS) entry which is preliminary data.</text>
</comment>
<dbReference type="STRING" id="1798500.A3C21_00890"/>
<sequence>MRNALIVAAVVVFLGGGYYAWQTYGGKSAQEPAPAPEPVSRTYATSTFSIRYPSDFTADDSYLYDRFEGKPIAGVKFGIPASMAAGTNLLPDTYLSVEWLPRAKNCTGDIYVVPDVRAFELAVGSTTYSAATTTGAAAGNAYEERVFAIGGSKPCTAVRYFLHSGNVGNYPEEGEGGVRGFDSALLAIFDRIRDSLVLNQ</sequence>
<organism evidence="1 2">
    <name type="scientific">Candidatus Kaiserbacteria bacterium RIFCSPHIGHO2_02_FULL_59_21</name>
    <dbReference type="NCBI Taxonomy" id="1798500"/>
    <lineage>
        <taxon>Bacteria</taxon>
        <taxon>Candidatus Kaiseribacteriota</taxon>
    </lineage>
</organism>
<dbReference type="Proteomes" id="UP000178572">
    <property type="component" value="Unassembled WGS sequence"/>
</dbReference>
<proteinExistence type="predicted"/>
<protein>
    <submittedName>
        <fullName evidence="1">Uncharacterized protein</fullName>
    </submittedName>
</protein>
<evidence type="ECO:0000313" key="1">
    <source>
        <dbReference type="EMBL" id="OGG67639.1"/>
    </source>
</evidence>
<name>A0A1F6E1S0_9BACT</name>
<reference evidence="1 2" key="1">
    <citation type="journal article" date="2016" name="Nat. Commun.">
        <title>Thousands of microbial genomes shed light on interconnected biogeochemical processes in an aquifer system.</title>
        <authorList>
            <person name="Anantharaman K."/>
            <person name="Brown C.T."/>
            <person name="Hug L.A."/>
            <person name="Sharon I."/>
            <person name="Castelle C.J."/>
            <person name="Probst A.J."/>
            <person name="Thomas B.C."/>
            <person name="Singh A."/>
            <person name="Wilkins M.J."/>
            <person name="Karaoz U."/>
            <person name="Brodie E.L."/>
            <person name="Williams K.H."/>
            <person name="Hubbard S.S."/>
            <person name="Banfield J.F."/>
        </authorList>
    </citation>
    <scope>NUCLEOTIDE SEQUENCE [LARGE SCALE GENOMIC DNA]</scope>
</reference>
<dbReference type="AlphaFoldDB" id="A0A1F6E1S0"/>
<accession>A0A1F6E1S0</accession>